<dbReference type="Proteomes" id="UP000596660">
    <property type="component" value="Unplaced"/>
</dbReference>
<evidence type="ECO:0000256" key="4">
    <source>
        <dbReference type="ARBA" id="ARBA00022741"/>
    </source>
</evidence>
<evidence type="ECO:0000256" key="9">
    <source>
        <dbReference type="PROSITE-ProRule" id="PRU10141"/>
    </source>
</evidence>
<feature type="binding site" evidence="9">
    <location>
        <position position="32"/>
    </location>
    <ligand>
        <name>ATP</name>
        <dbReference type="ChEBI" id="CHEBI:30616"/>
    </ligand>
</feature>
<dbReference type="EnsemblPlants" id="AUR62021919-RA">
    <property type="protein sequence ID" value="AUR62021919-RA:cds"/>
    <property type="gene ID" value="AUR62021919"/>
</dbReference>
<keyword evidence="6 9" id="KW-0067">ATP-binding</keyword>
<feature type="domain" description="Protein kinase" evidence="11">
    <location>
        <begin position="3"/>
        <end position="260"/>
    </location>
</feature>
<dbReference type="OMA" id="LMENSAW"/>
<protein>
    <recommendedName>
        <fullName evidence="11">Protein kinase domain-containing protein</fullName>
    </recommendedName>
</protein>
<dbReference type="AlphaFoldDB" id="A0A803M1T7"/>
<dbReference type="GO" id="GO:0055085">
    <property type="term" value="P:transmembrane transport"/>
    <property type="evidence" value="ECO:0007669"/>
    <property type="project" value="InterPro"/>
</dbReference>
<reference evidence="12" key="2">
    <citation type="submission" date="2021-03" db="UniProtKB">
        <authorList>
            <consortium name="EnsemblPlants"/>
        </authorList>
    </citation>
    <scope>IDENTIFICATION</scope>
</reference>
<comment type="subcellular location">
    <subcellularLocation>
        <location evidence="1">Membrane</location>
        <topology evidence="1">Multi-pass membrane protein</topology>
    </subcellularLocation>
</comment>
<feature type="transmembrane region" description="Helical" evidence="10">
    <location>
        <begin position="551"/>
        <end position="570"/>
    </location>
</feature>
<evidence type="ECO:0000256" key="2">
    <source>
        <dbReference type="ARBA" id="ARBA00022679"/>
    </source>
</evidence>
<feature type="transmembrane region" description="Helical" evidence="10">
    <location>
        <begin position="666"/>
        <end position="683"/>
    </location>
</feature>
<dbReference type="InterPro" id="IPR038665">
    <property type="entry name" value="Voltage-dep_anion_channel_sf"/>
</dbReference>
<evidence type="ECO:0000256" key="1">
    <source>
        <dbReference type="ARBA" id="ARBA00004141"/>
    </source>
</evidence>
<dbReference type="InterPro" id="IPR011009">
    <property type="entry name" value="Kinase-like_dom_sf"/>
</dbReference>
<dbReference type="InterPro" id="IPR000719">
    <property type="entry name" value="Prot_kinase_dom"/>
</dbReference>
<dbReference type="PANTHER" id="PTHR48011:SF76">
    <property type="entry name" value="MITOGEN-ACTIVATED PROTEIN KINASE KINASE KINASE 15"/>
    <property type="match status" value="1"/>
</dbReference>
<keyword evidence="5" id="KW-0418">Kinase</keyword>
<dbReference type="Pfam" id="PF00069">
    <property type="entry name" value="Pkinase"/>
    <property type="match status" value="1"/>
</dbReference>
<feature type="transmembrane region" description="Helical" evidence="10">
    <location>
        <begin position="695"/>
        <end position="721"/>
    </location>
</feature>
<evidence type="ECO:0000256" key="5">
    <source>
        <dbReference type="ARBA" id="ARBA00022777"/>
    </source>
</evidence>
<dbReference type="Gramene" id="AUR62021919-RA">
    <property type="protein sequence ID" value="AUR62021919-RA:cds"/>
    <property type="gene ID" value="AUR62021919"/>
</dbReference>
<name>A0A803M1T7_CHEQI</name>
<feature type="transmembrane region" description="Helical" evidence="10">
    <location>
        <begin position="491"/>
        <end position="513"/>
    </location>
</feature>
<proteinExistence type="predicted"/>
<evidence type="ECO:0000256" key="3">
    <source>
        <dbReference type="ARBA" id="ARBA00022692"/>
    </source>
</evidence>
<evidence type="ECO:0000259" key="11">
    <source>
        <dbReference type="PROSITE" id="PS50011"/>
    </source>
</evidence>
<keyword evidence="4 9" id="KW-0547">Nucleotide-binding</keyword>
<dbReference type="Gene3D" id="1.10.510.10">
    <property type="entry name" value="Transferase(Phosphotransferase) domain 1"/>
    <property type="match status" value="1"/>
</dbReference>
<organism evidence="12 13">
    <name type="scientific">Chenopodium quinoa</name>
    <name type="common">Quinoa</name>
    <dbReference type="NCBI Taxonomy" id="63459"/>
    <lineage>
        <taxon>Eukaryota</taxon>
        <taxon>Viridiplantae</taxon>
        <taxon>Streptophyta</taxon>
        <taxon>Embryophyta</taxon>
        <taxon>Tracheophyta</taxon>
        <taxon>Spermatophyta</taxon>
        <taxon>Magnoliopsida</taxon>
        <taxon>eudicotyledons</taxon>
        <taxon>Gunneridae</taxon>
        <taxon>Pentapetalae</taxon>
        <taxon>Caryophyllales</taxon>
        <taxon>Chenopodiaceae</taxon>
        <taxon>Chenopodioideae</taxon>
        <taxon>Atripliceae</taxon>
        <taxon>Chenopodium</taxon>
    </lineage>
</organism>
<sequence length="731" mass="81004">MKWSRGKAIGHGSSAVVSLGMCLPKGELLAVKSIENSRSNALRKEKEIYSRLRCDRIIEYKGYDVTIENGKVLYNILLEYASCGTLVDAIQKKGGGLIDPLIRRYTSEVLRGLEYLHFKGMVHCDIKGANILVTNDGVKIGDFGCCKQVDDMAGFNLSVTEISGTPMYMAPEVARGEHQSYPADVWALGCTVFEMATGLSPWPNISQDPFSALYQIGFTGPMPEIPDFLSDQAKDFLSKCLKRDPKERWSVAELLKHPFVIDVGPDHGPISDSPTSILDQGIWEISNTAQEESNKSPIERIKDLMENSAWDEFPNWACDEDWITVRCNKTTENVTSGLGLTLAQNVKPNRTSRNLIFIVGLLCSSIEQNLPFLVIDSSTTIANTTTKAPRSSSNPSFSSRKSLSPILARLHAGCLSQPPIDYILFPMVLLSVNPNITLLLLCPSMLLSLPLGESRALTPCRCELPLRPMDLLASPPPIHPYRHCSKDYPHLILWWAFSIPIIALDVKIYGQWFTTEKKFLSMVANPTSQLSVLGNLVGARAAAQMGWKESAVCMFSLEMAHYLVLFVTLYQRLSGRDRLPAMLRPVFFLFLAVPSMASLAWSSISGSKGQLYRCCSTAHVSSFSDPIVDWRGRATEERLYGSKTDLAALQVSRPTLFKKSMRKYNIAWWAYSFPLTMLALASAEYAQEVKSHAAAALMLITSGLSLLVFIGLLLFTVLNAAKLLRENDPMA</sequence>
<keyword evidence="3 10" id="KW-0812">Transmembrane</keyword>
<dbReference type="GO" id="GO:0005524">
    <property type="term" value="F:ATP binding"/>
    <property type="evidence" value="ECO:0007669"/>
    <property type="project" value="UniProtKB-UniRule"/>
</dbReference>
<dbReference type="PROSITE" id="PS00108">
    <property type="entry name" value="PROTEIN_KINASE_ST"/>
    <property type="match status" value="1"/>
</dbReference>
<keyword evidence="7 10" id="KW-1133">Transmembrane helix</keyword>
<evidence type="ECO:0000313" key="12">
    <source>
        <dbReference type="EnsemblPlants" id="AUR62021919-RA:cds"/>
    </source>
</evidence>
<dbReference type="CDD" id="cd06606">
    <property type="entry name" value="STKc_MAPKKK"/>
    <property type="match status" value="1"/>
</dbReference>
<dbReference type="GO" id="GO:0016020">
    <property type="term" value="C:membrane"/>
    <property type="evidence" value="ECO:0007669"/>
    <property type="project" value="UniProtKB-SubCell"/>
</dbReference>
<dbReference type="SUPFAM" id="SSF56112">
    <property type="entry name" value="Protein kinase-like (PK-like)"/>
    <property type="match status" value="1"/>
</dbReference>
<evidence type="ECO:0000256" key="10">
    <source>
        <dbReference type="SAM" id="Phobius"/>
    </source>
</evidence>
<keyword evidence="13" id="KW-1185">Reference proteome</keyword>
<dbReference type="GO" id="GO:0007165">
    <property type="term" value="P:signal transduction"/>
    <property type="evidence" value="ECO:0007669"/>
    <property type="project" value="TreeGrafter"/>
</dbReference>
<dbReference type="InterPro" id="IPR004695">
    <property type="entry name" value="SLAC1/Mae1/Ssu1/TehA"/>
</dbReference>
<evidence type="ECO:0000256" key="6">
    <source>
        <dbReference type="ARBA" id="ARBA00022840"/>
    </source>
</evidence>
<reference evidence="12" key="1">
    <citation type="journal article" date="2017" name="Nature">
        <title>The genome of Chenopodium quinoa.</title>
        <authorList>
            <person name="Jarvis D.E."/>
            <person name="Ho Y.S."/>
            <person name="Lightfoot D.J."/>
            <person name="Schmoeckel S.M."/>
            <person name="Li B."/>
            <person name="Borm T.J.A."/>
            <person name="Ohyanagi H."/>
            <person name="Mineta K."/>
            <person name="Michell C.T."/>
            <person name="Saber N."/>
            <person name="Kharbatia N.M."/>
            <person name="Rupper R.R."/>
            <person name="Sharp A.R."/>
            <person name="Dally N."/>
            <person name="Boughton B.A."/>
            <person name="Woo Y.H."/>
            <person name="Gao G."/>
            <person name="Schijlen E.G.W.M."/>
            <person name="Guo X."/>
            <person name="Momin A.A."/>
            <person name="Negrao S."/>
            <person name="Al-Babili S."/>
            <person name="Gehring C."/>
            <person name="Roessner U."/>
            <person name="Jung C."/>
            <person name="Murphy K."/>
            <person name="Arold S.T."/>
            <person name="Gojobori T."/>
            <person name="van der Linden C.G."/>
            <person name="van Loo E.N."/>
            <person name="Jellen E.N."/>
            <person name="Maughan P.J."/>
            <person name="Tester M."/>
        </authorList>
    </citation>
    <scope>NUCLEOTIDE SEQUENCE [LARGE SCALE GENOMIC DNA]</scope>
    <source>
        <strain evidence="12">cv. PI 614886</strain>
    </source>
</reference>
<dbReference type="PROSITE" id="PS50011">
    <property type="entry name" value="PROTEIN_KINASE_DOM"/>
    <property type="match status" value="1"/>
</dbReference>
<dbReference type="InterPro" id="IPR017441">
    <property type="entry name" value="Protein_kinase_ATP_BS"/>
</dbReference>
<keyword evidence="8 10" id="KW-0472">Membrane</keyword>
<dbReference type="InterPro" id="IPR052751">
    <property type="entry name" value="Plant_MAPKKK"/>
</dbReference>
<dbReference type="PANTHER" id="PTHR48011">
    <property type="entry name" value="CCR4-NOT TRANSCRIPTIONAL COMPLEX SUBUNIT CAF120-RELATED"/>
    <property type="match status" value="1"/>
</dbReference>
<dbReference type="Gene3D" id="1.50.10.150">
    <property type="entry name" value="Voltage-dependent anion channel"/>
    <property type="match status" value="1"/>
</dbReference>
<dbReference type="SMART" id="SM00220">
    <property type="entry name" value="S_TKc"/>
    <property type="match status" value="1"/>
</dbReference>
<keyword evidence="2" id="KW-0808">Transferase</keyword>
<evidence type="ECO:0000313" key="13">
    <source>
        <dbReference type="Proteomes" id="UP000596660"/>
    </source>
</evidence>
<dbReference type="Pfam" id="PF03595">
    <property type="entry name" value="SLAC1"/>
    <property type="match status" value="1"/>
</dbReference>
<dbReference type="PROSITE" id="PS00107">
    <property type="entry name" value="PROTEIN_KINASE_ATP"/>
    <property type="match status" value="1"/>
</dbReference>
<evidence type="ECO:0000256" key="8">
    <source>
        <dbReference type="ARBA" id="ARBA00023136"/>
    </source>
</evidence>
<evidence type="ECO:0000256" key="7">
    <source>
        <dbReference type="ARBA" id="ARBA00022989"/>
    </source>
</evidence>
<dbReference type="GO" id="GO:0004672">
    <property type="term" value="F:protein kinase activity"/>
    <property type="evidence" value="ECO:0007669"/>
    <property type="project" value="InterPro"/>
</dbReference>
<accession>A0A803M1T7</accession>
<feature type="transmembrane region" description="Helical" evidence="10">
    <location>
        <begin position="582"/>
        <end position="601"/>
    </location>
</feature>
<dbReference type="InterPro" id="IPR008271">
    <property type="entry name" value="Ser/Thr_kinase_AS"/>
</dbReference>